<dbReference type="GO" id="GO:0016020">
    <property type="term" value="C:membrane"/>
    <property type="evidence" value="ECO:0007669"/>
    <property type="project" value="UniProtKB-SubCell"/>
</dbReference>
<evidence type="ECO:0000313" key="6">
    <source>
        <dbReference type="EMBL" id="MBB4100695.1"/>
    </source>
</evidence>
<protein>
    <recommendedName>
        <fullName evidence="8">DoxX family protein</fullName>
    </recommendedName>
</protein>
<keyword evidence="7" id="KW-1185">Reference proteome</keyword>
<sequence length="133" mass="14216">MSRPEAMQRDRIIGWVLSGLVLLFLAMDAGGKLIAPAQMIAYSPPLGIPADANLYRELGLILAICALLYAVPRTAVLGAILLTGYLGGAVAMHFRVGSPLFSHTLFGVYLGVIAWGGLWFRDPRIRALVPIAG</sequence>
<dbReference type="Pfam" id="PF13564">
    <property type="entry name" value="DoxX_2"/>
    <property type="match status" value="1"/>
</dbReference>
<feature type="transmembrane region" description="Helical" evidence="5">
    <location>
        <begin position="76"/>
        <end position="94"/>
    </location>
</feature>
<keyword evidence="4 5" id="KW-0472">Membrane</keyword>
<comment type="caution">
    <text evidence="6">The sequence shown here is derived from an EMBL/GenBank/DDBJ whole genome shotgun (WGS) entry which is preliminary data.</text>
</comment>
<evidence type="ECO:0008006" key="8">
    <source>
        <dbReference type="Google" id="ProtNLM"/>
    </source>
</evidence>
<name>A0A7W6JW77_9SPHN</name>
<evidence type="ECO:0000256" key="3">
    <source>
        <dbReference type="ARBA" id="ARBA00022989"/>
    </source>
</evidence>
<keyword evidence="3 5" id="KW-1133">Transmembrane helix</keyword>
<organism evidence="6 7">
    <name type="scientific">Sphingomonas kyeonggiensis</name>
    <dbReference type="NCBI Taxonomy" id="1268553"/>
    <lineage>
        <taxon>Bacteria</taxon>
        <taxon>Pseudomonadati</taxon>
        <taxon>Pseudomonadota</taxon>
        <taxon>Alphaproteobacteria</taxon>
        <taxon>Sphingomonadales</taxon>
        <taxon>Sphingomonadaceae</taxon>
        <taxon>Sphingomonas</taxon>
    </lineage>
</organism>
<evidence type="ECO:0000313" key="7">
    <source>
        <dbReference type="Proteomes" id="UP000557392"/>
    </source>
</evidence>
<evidence type="ECO:0000256" key="4">
    <source>
        <dbReference type="ARBA" id="ARBA00023136"/>
    </source>
</evidence>
<dbReference type="Proteomes" id="UP000557392">
    <property type="component" value="Unassembled WGS sequence"/>
</dbReference>
<gene>
    <name evidence="6" type="ORF">GGR46_004267</name>
</gene>
<keyword evidence="2 5" id="KW-0812">Transmembrane</keyword>
<feature type="transmembrane region" description="Helical" evidence="5">
    <location>
        <begin position="54"/>
        <end position="71"/>
    </location>
</feature>
<reference evidence="6 7" key="1">
    <citation type="submission" date="2020-08" db="EMBL/GenBank/DDBJ databases">
        <title>Genomic Encyclopedia of Type Strains, Phase IV (KMG-IV): sequencing the most valuable type-strain genomes for metagenomic binning, comparative biology and taxonomic classification.</title>
        <authorList>
            <person name="Goeker M."/>
        </authorList>
    </citation>
    <scope>NUCLEOTIDE SEQUENCE [LARGE SCALE GENOMIC DNA]</scope>
    <source>
        <strain evidence="6 7">DSM 101806</strain>
    </source>
</reference>
<evidence type="ECO:0000256" key="5">
    <source>
        <dbReference type="SAM" id="Phobius"/>
    </source>
</evidence>
<accession>A0A7W6JW77</accession>
<dbReference type="EMBL" id="JACIEH010000003">
    <property type="protein sequence ID" value="MBB4100695.1"/>
    <property type="molecule type" value="Genomic_DNA"/>
</dbReference>
<evidence type="ECO:0000256" key="2">
    <source>
        <dbReference type="ARBA" id="ARBA00022692"/>
    </source>
</evidence>
<dbReference type="InterPro" id="IPR032808">
    <property type="entry name" value="DoxX"/>
</dbReference>
<dbReference type="AlphaFoldDB" id="A0A7W6JW77"/>
<comment type="subcellular location">
    <subcellularLocation>
        <location evidence="1">Membrane</location>
        <topology evidence="1">Multi-pass membrane protein</topology>
    </subcellularLocation>
</comment>
<proteinExistence type="predicted"/>
<dbReference type="RefSeq" id="WP_221262873.1">
    <property type="nucleotide sequence ID" value="NZ_JACIEH010000003.1"/>
</dbReference>
<feature type="transmembrane region" description="Helical" evidence="5">
    <location>
        <begin position="100"/>
        <end position="120"/>
    </location>
</feature>
<evidence type="ECO:0000256" key="1">
    <source>
        <dbReference type="ARBA" id="ARBA00004141"/>
    </source>
</evidence>
<feature type="transmembrane region" description="Helical" evidence="5">
    <location>
        <begin position="12"/>
        <end position="34"/>
    </location>
</feature>